<name>H0QNF5_ARTG1</name>
<reference evidence="1 2" key="1">
    <citation type="submission" date="2011-12" db="EMBL/GenBank/DDBJ databases">
        <title>Whole genome shotgun sequence of Arthrobacter globiformis NBRC 12137.</title>
        <authorList>
            <person name="Miyazawa S."/>
            <person name="Hosoyama A."/>
            <person name="Tsuchikane K."/>
            <person name="Katsumata H."/>
            <person name="Yamazaki S."/>
            <person name="Fujita N."/>
        </authorList>
    </citation>
    <scope>NUCLEOTIDE SEQUENCE [LARGE SCALE GENOMIC DNA]</scope>
    <source>
        <strain evidence="1 2">NBRC 12137</strain>
    </source>
</reference>
<dbReference type="AlphaFoldDB" id="H0QNF5"/>
<protein>
    <submittedName>
        <fullName evidence="1">Uncharacterized protein</fullName>
    </submittedName>
</protein>
<keyword evidence="2" id="KW-1185">Reference proteome</keyword>
<dbReference type="eggNOG" id="COG0433">
    <property type="taxonomic scope" value="Bacteria"/>
</dbReference>
<evidence type="ECO:0000313" key="2">
    <source>
        <dbReference type="Proteomes" id="UP000003828"/>
    </source>
</evidence>
<accession>H0QNF5</accession>
<comment type="caution">
    <text evidence="1">The sequence shown here is derived from an EMBL/GenBank/DDBJ whole genome shotgun (WGS) entry which is preliminary data.</text>
</comment>
<evidence type="ECO:0000313" key="1">
    <source>
        <dbReference type="EMBL" id="GAB14356.1"/>
    </source>
</evidence>
<sequence>MKPRSSHPAAENARGAEHIDHLLCVDVLGVRFTVSWGRRVTAEQRQRMAKAWERCAGAGAPVIPPVPMEPTETLPFSASVAYLSQAHDGGTLALQAASFEALAETLTSRLTLAAILENAGRLIMLHACGIASPETGGVMALVAKSGTGKTTAASVLAQTYGYVSDETVAILPGGEVVPYPKPLSLKQEAGAPKRQVAPDELGLQPAPPKMFIQSIVLLDRIDRFHGSDVQDRPVAPVLRQLPLADGLLALIPELSSQAELDEPLQSLCRLIERVGGIWQVTYSEAADLPHALEPLFRGYGPANAVWDAPGFDGAAGAIPDGWVRRVTPRDAVRIDDDLLVMLDSEIVRLGGVGPAIWEAAVNAVPLEQLAEEVGRVHGRREGYRTAVAAAAGELVAKAVLERGGA</sequence>
<dbReference type="STRING" id="1077972.ARGLB_064_01200"/>
<gene>
    <name evidence="1" type="ORF">ARGLB_064_01200</name>
</gene>
<organism evidence="1 2">
    <name type="scientific">Arthrobacter globiformis (strain ATCC 8010 / DSM 20124 / JCM 1332 / NBRC 12137 / NCIMB 8907 / NRRL B-2979 / 168)</name>
    <dbReference type="NCBI Taxonomy" id="1077972"/>
    <lineage>
        <taxon>Bacteria</taxon>
        <taxon>Bacillati</taxon>
        <taxon>Actinomycetota</taxon>
        <taxon>Actinomycetes</taxon>
        <taxon>Micrococcales</taxon>
        <taxon>Micrococcaceae</taxon>
        <taxon>Arthrobacter</taxon>
    </lineage>
</organism>
<dbReference type="RefSeq" id="WP_003802706.1">
    <property type="nucleotide sequence ID" value="NZ_BAEG01000064.1"/>
</dbReference>
<dbReference type="Proteomes" id="UP000003828">
    <property type="component" value="Unassembled WGS sequence"/>
</dbReference>
<dbReference type="EMBL" id="BAEG01000064">
    <property type="protein sequence ID" value="GAB14356.1"/>
    <property type="molecule type" value="Genomic_DNA"/>
</dbReference>
<proteinExistence type="predicted"/>